<evidence type="ECO:0000259" key="3">
    <source>
        <dbReference type="Pfam" id="PF04187"/>
    </source>
</evidence>
<dbReference type="AlphaFoldDB" id="A0A839HTL2"/>
<dbReference type="Pfam" id="PF04187">
    <property type="entry name" value="Cofac_haem_bdg"/>
    <property type="match status" value="1"/>
</dbReference>
<accession>A0A839HTL2</accession>
<dbReference type="Gene3D" id="1.10.8.760">
    <property type="entry name" value="Haem-binding uptake, Tiki superfamily, ChaN, domain 2"/>
    <property type="match status" value="1"/>
</dbReference>
<protein>
    <submittedName>
        <fullName evidence="4">ChaN family lipoprotein</fullName>
    </submittedName>
</protein>
<name>A0A839HTL2_9BURK</name>
<comment type="caution">
    <text evidence="4">The sequence shown here is derived from an EMBL/GenBank/DDBJ whole genome shotgun (WGS) entry which is preliminary data.</text>
</comment>
<evidence type="ECO:0000313" key="5">
    <source>
        <dbReference type="Proteomes" id="UP000586093"/>
    </source>
</evidence>
<feature type="chain" id="PRO_5032515785" evidence="2">
    <location>
        <begin position="28"/>
        <end position="271"/>
    </location>
</feature>
<gene>
    <name evidence="4" type="ORF">H4F90_13175</name>
</gene>
<keyword evidence="5" id="KW-1185">Reference proteome</keyword>
<dbReference type="InterPro" id="IPR007314">
    <property type="entry name" value="Cofac_haem-bd_dom"/>
</dbReference>
<dbReference type="RefSeq" id="WP_182665334.1">
    <property type="nucleotide sequence ID" value="NZ_JACIVI010000005.1"/>
</dbReference>
<keyword evidence="2" id="KW-0732">Signal</keyword>
<dbReference type="EMBL" id="JACIVI010000005">
    <property type="protein sequence ID" value="MBB1162930.1"/>
    <property type="molecule type" value="Genomic_DNA"/>
</dbReference>
<evidence type="ECO:0000256" key="2">
    <source>
        <dbReference type="SAM" id="SignalP"/>
    </source>
</evidence>
<feature type="domain" description="Haem-binding uptake Tiki superfamily ChaN" evidence="3">
    <location>
        <begin position="34"/>
        <end position="222"/>
    </location>
</feature>
<organism evidence="4 5">
    <name type="scientific">Aquariibacter albus</name>
    <dbReference type="NCBI Taxonomy" id="2759899"/>
    <lineage>
        <taxon>Bacteria</taxon>
        <taxon>Pseudomonadati</taxon>
        <taxon>Pseudomonadota</taxon>
        <taxon>Betaproteobacteria</taxon>
        <taxon>Burkholderiales</taxon>
        <taxon>Sphaerotilaceae</taxon>
        <taxon>Aquariibacter</taxon>
    </lineage>
</organism>
<dbReference type="Gene3D" id="3.40.50.11550">
    <property type="match status" value="1"/>
</dbReference>
<feature type="signal peptide" evidence="2">
    <location>
        <begin position="1"/>
        <end position="27"/>
    </location>
</feature>
<evidence type="ECO:0000256" key="1">
    <source>
        <dbReference type="SAM" id="MobiDB-lite"/>
    </source>
</evidence>
<evidence type="ECO:0000313" key="4">
    <source>
        <dbReference type="EMBL" id="MBB1162930.1"/>
    </source>
</evidence>
<dbReference type="SUPFAM" id="SSF159501">
    <property type="entry name" value="EreA/ChaN-like"/>
    <property type="match status" value="1"/>
</dbReference>
<proteinExistence type="predicted"/>
<dbReference type="CDD" id="cd14727">
    <property type="entry name" value="ChanN-like"/>
    <property type="match status" value="1"/>
</dbReference>
<feature type="region of interest" description="Disordered" evidence="1">
    <location>
        <begin position="235"/>
        <end position="271"/>
    </location>
</feature>
<keyword evidence="4" id="KW-0449">Lipoprotein</keyword>
<dbReference type="Proteomes" id="UP000586093">
    <property type="component" value="Unassembled WGS sequence"/>
</dbReference>
<sequence length="271" mass="29280">MSPLPRRAAALLPGLALLLGLAEAAQAGQLPALAADWPRADWLLLGEEHDALAHQQLSAEVVDRLAAQGRLAALALEMVEAGRSSSGLPREADEARVREALAWNDKGWPWTHYGRIVMAAVRAGVPVHGANLPRSRMREAMGDATLDGRVPEGLRARLQDDVRAHHCDLLPSAQLPGMTRIQIARDLAMADTLVRLREPGKVVLLVAGNYHVDQRLGVPLHLPRDGRTESVRMAAGQPADALPPEGYDRLWPTPALDRPADPCAELRAPRG</sequence>
<reference evidence="4 5" key="1">
    <citation type="submission" date="2020-08" db="EMBL/GenBank/DDBJ databases">
        <title>Aquariorum lacteus gen. nov., sp. nov., a new member of the family Comamonadaceae, isolated from freshwater aquarium.</title>
        <authorList>
            <person name="Chun S.-J."/>
        </authorList>
    </citation>
    <scope>NUCLEOTIDE SEQUENCE [LARGE SCALE GENOMIC DNA]</scope>
    <source>
        <strain evidence="4 5">SJAQ100</strain>
    </source>
</reference>